<organism evidence="2 3">
    <name type="scientific">Purpureocillium lilacinum</name>
    <name type="common">Paecilomyces lilacinus</name>
    <dbReference type="NCBI Taxonomy" id="33203"/>
    <lineage>
        <taxon>Eukaryota</taxon>
        <taxon>Fungi</taxon>
        <taxon>Dikarya</taxon>
        <taxon>Ascomycota</taxon>
        <taxon>Pezizomycotina</taxon>
        <taxon>Sordariomycetes</taxon>
        <taxon>Hypocreomycetidae</taxon>
        <taxon>Hypocreales</taxon>
        <taxon>Ophiocordycipitaceae</taxon>
        <taxon>Purpureocillium</taxon>
    </lineage>
</organism>
<feature type="chain" id="PRO_5046183649" evidence="1">
    <location>
        <begin position="19"/>
        <end position="117"/>
    </location>
</feature>
<evidence type="ECO:0000313" key="2">
    <source>
        <dbReference type="EMBL" id="KAK4094749.1"/>
    </source>
</evidence>
<evidence type="ECO:0000313" key="3">
    <source>
        <dbReference type="Proteomes" id="UP001287286"/>
    </source>
</evidence>
<keyword evidence="3" id="KW-1185">Reference proteome</keyword>
<sequence>MFSICVLVMLLLCSASLAEEEARIGYCQQYAQVPAGAKTGATPVSACRYESSTCPEGVDGNQDAIRAYKPAMANKSCSDLYPLDRIRERELAQIMQSKANHSAIVHGARRAMSGLPK</sequence>
<comment type="caution">
    <text evidence="2">The sequence shown here is derived from an EMBL/GenBank/DDBJ whole genome shotgun (WGS) entry which is preliminary data.</text>
</comment>
<evidence type="ECO:0000256" key="1">
    <source>
        <dbReference type="SAM" id="SignalP"/>
    </source>
</evidence>
<proteinExistence type="predicted"/>
<name>A0ABR0CF17_PURLI</name>
<keyword evidence="1" id="KW-0732">Signal</keyword>
<accession>A0ABR0CF17</accession>
<protein>
    <submittedName>
        <fullName evidence="2">Uncharacterized protein</fullName>
    </submittedName>
</protein>
<dbReference type="EMBL" id="JAWRVI010000003">
    <property type="protein sequence ID" value="KAK4094749.1"/>
    <property type="molecule type" value="Genomic_DNA"/>
</dbReference>
<gene>
    <name evidence="2" type="ORF">Purlil1_1354</name>
</gene>
<feature type="signal peptide" evidence="1">
    <location>
        <begin position="1"/>
        <end position="18"/>
    </location>
</feature>
<dbReference type="Proteomes" id="UP001287286">
    <property type="component" value="Unassembled WGS sequence"/>
</dbReference>
<reference evidence="2 3" key="1">
    <citation type="journal article" date="2024" name="Microbiol. Resour. Announc.">
        <title>Genome annotations for the ascomycete fungi Trichoderma harzianum, Trichoderma aggressivum, and Purpureocillium lilacinum.</title>
        <authorList>
            <person name="Beijen E.P.W."/>
            <person name="Ohm R.A."/>
        </authorList>
    </citation>
    <scope>NUCLEOTIDE SEQUENCE [LARGE SCALE GENOMIC DNA]</scope>
    <source>
        <strain evidence="2 3">CBS 150709</strain>
    </source>
</reference>